<organism evidence="1 2">
    <name type="scientific">Enterococcus diestrammenae</name>
    <dbReference type="NCBI Taxonomy" id="1155073"/>
    <lineage>
        <taxon>Bacteria</taxon>
        <taxon>Bacillati</taxon>
        <taxon>Bacillota</taxon>
        <taxon>Bacilli</taxon>
        <taxon>Lactobacillales</taxon>
        <taxon>Enterococcaceae</taxon>
        <taxon>Enterococcus</taxon>
    </lineage>
</organism>
<dbReference type="PANTHER" id="PTHR42146:SF1">
    <property type="entry name" value="OLIGORIBONUCLEASE NRNB"/>
    <property type="match status" value="1"/>
</dbReference>
<reference evidence="2" key="1">
    <citation type="submission" date="2016-06" db="EMBL/GenBank/DDBJ databases">
        <title>Four novel species of enterococci isolated from chicken manure.</title>
        <authorList>
            <person name="Van Tyne D."/>
        </authorList>
    </citation>
    <scope>NUCLEOTIDE SEQUENCE [LARGE SCALE GENOMIC DNA]</scope>
    <source>
        <strain evidence="2">JM9A</strain>
    </source>
</reference>
<dbReference type="InterPro" id="IPR052968">
    <property type="entry name" value="Nucleotide_metab_enz"/>
</dbReference>
<dbReference type="PANTHER" id="PTHR42146">
    <property type="entry name" value="3',5'-CYCLIC-NUCLEOTIDE PHOSPHODIESTERASE"/>
    <property type="match status" value="1"/>
</dbReference>
<keyword evidence="2" id="KW-1185">Reference proteome</keyword>
<dbReference type="SUPFAM" id="SSF64182">
    <property type="entry name" value="DHH phosphoesterases"/>
    <property type="match status" value="1"/>
</dbReference>
<evidence type="ECO:0000313" key="2">
    <source>
        <dbReference type="Proteomes" id="UP001429357"/>
    </source>
</evidence>
<dbReference type="EMBL" id="MAEI02000001">
    <property type="protein sequence ID" value="MEO1781871.1"/>
    <property type="molecule type" value="Genomic_DNA"/>
</dbReference>
<proteinExistence type="predicted"/>
<gene>
    <name evidence="1" type="ORF">BAU18_001460</name>
</gene>
<evidence type="ECO:0008006" key="3">
    <source>
        <dbReference type="Google" id="ProtNLM"/>
    </source>
</evidence>
<protein>
    <recommendedName>
        <fullName evidence="3">DHHA1 domain-containing protein</fullName>
    </recommendedName>
</protein>
<dbReference type="Proteomes" id="UP001429357">
    <property type="component" value="Unassembled WGS sequence"/>
</dbReference>
<evidence type="ECO:0000313" key="1">
    <source>
        <dbReference type="EMBL" id="MEO1781871.1"/>
    </source>
</evidence>
<dbReference type="RefSeq" id="WP_161868580.1">
    <property type="nucleotide sequence ID" value="NZ_MAEI02000001.1"/>
</dbReference>
<comment type="caution">
    <text evidence="1">The sequence shown here is derived from an EMBL/GenBank/DDBJ whole genome shotgun (WGS) entry which is preliminary data.</text>
</comment>
<name>A0ABV0F414_9ENTE</name>
<dbReference type="InterPro" id="IPR038763">
    <property type="entry name" value="DHH_sf"/>
</dbReference>
<accession>A0ABV0F414</accession>
<sequence length="344" mass="38584">MTKKPLIKRFSHTDLDGVGSALLLPAVLSKFPEFAEAEYLGVTYCEPGNEGTIDPNVLAFIAENEEPITHLFITDICPSEEVVEKLAAYCKEKAIEWRIFDHHISSIAINAAFPDNSRVIVQDETTGLKHAGTTVLFKEIVGKMPTELFDDQQWGQLANVADCIRCYDCWDWQANPAAAYKEEAKDFNNLFYFFSFDKRVQLMEAVMANGLTYLEQYQDIITAMQEKEADYIKGKLKHARFGTLAGLHFAYTFGEQYQSSLGNAMAQLVNPATDEVVDFSLVIVGEGVSLRAVKDDVDLSRIAKRYFNGGGHQKASGGSFFKQELFVFDQDTDTTMRLLEIASR</sequence>
<reference evidence="1 2" key="2">
    <citation type="submission" date="2024-02" db="EMBL/GenBank/DDBJ databases">
        <title>The Genome Sequence of Enterococcus diestrammenae JM9A.</title>
        <authorList>
            <person name="Earl A."/>
            <person name="Manson A."/>
            <person name="Gilmore M."/>
            <person name="Sanders J."/>
            <person name="Shea T."/>
            <person name="Howe W."/>
            <person name="Livny J."/>
            <person name="Cuomo C."/>
            <person name="Neafsey D."/>
            <person name="Birren B."/>
        </authorList>
    </citation>
    <scope>NUCLEOTIDE SEQUENCE [LARGE SCALE GENOMIC DNA]</scope>
    <source>
        <strain evidence="1 2">JM9A</strain>
    </source>
</reference>
<dbReference type="Gene3D" id="3.10.310.30">
    <property type="match status" value="1"/>
</dbReference>